<evidence type="ECO:0000313" key="3">
    <source>
        <dbReference type="Proteomes" id="UP000240883"/>
    </source>
</evidence>
<name>A0A2T2P5E9_CORCC</name>
<feature type="compositionally biased region" description="Low complexity" evidence="1">
    <location>
        <begin position="147"/>
        <end position="156"/>
    </location>
</feature>
<sequence length="496" mass="53524">MRLPVMTPPPPQLSRPTIVAYNRKGSMDAMTGSEAWGLLAIGRDECTAMDGLCYDWCAPCLGFYDGPRAKTDIDYLSTVSTPTVLENWKWLGMNRFSPKPHVNITPHHKNISKESAYNTDPINLMDPYRNAALQDAKLQLLFDSSSCSSAPSNNSSNHHHHPTQPSNLVEADTRSMPPPPAYHSVVDPNAPIPNLHDPYAAEEEDKDEDETPEVTINAATQIRGHGNIISIPQMDSLRIAQMVALMLGTVPQIQPTQFNPAAAAAAAQQQGQQGTAQGAPAQPIFSSRKPPHVNITVNCGATIIGDRNIVGPGLGDIARHMQAANQSRAAQMQSQNVNLRAGGQPPQPQAYPFQNHMPTGAQVPTPPMSRSSSMGSSGAKRKAEDEAEGREGKRRVIPRADGVVWAGSPAASRFKALVCIMALFCSTHGLSAVRERAVPRRKTVDEPNNDQMHTDTQALGWTPLVMNGAVGWGWWVGGVVATAGKGKWGVTGFWKV</sequence>
<reference evidence="2 3" key="1">
    <citation type="journal article" date="2018" name="Front. Microbiol.">
        <title>Genome-Wide Analysis of Corynespora cassiicola Leaf Fall Disease Putative Effectors.</title>
        <authorList>
            <person name="Lopez D."/>
            <person name="Ribeiro S."/>
            <person name="Label P."/>
            <person name="Fumanal B."/>
            <person name="Venisse J.S."/>
            <person name="Kohler A."/>
            <person name="de Oliveira R.R."/>
            <person name="Labutti K."/>
            <person name="Lipzen A."/>
            <person name="Lail K."/>
            <person name="Bauer D."/>
            <person name="Ohm R.A."/>
            <person name="Barry K.W."/>
            <person name="Spatafora J."/>
            <person name="Grigoriev I.V."/>
            <person name="Martin F.M."/>
            <person name="Pujade-Renaud V."/>
        </authorList>
    </citation>
    <scope>NUCLEOTIDE SEQUENCE [LARGE SCALE GENOMIC DNA]</scope>
    <source>
        <strain evidence="2 3">Philippines</strain>
    </source>
</reference>
<evidence type="ECO:0000313" key="2">
    <source>
        <dbReference type="EMBL" id="PSN72813.1"/>
    </source>
</evidence>
<feature type="compositionally biased region" description="Polar residues" evidence="1">
    <location>
        <begin position="325"/>
        <end position="338"/>
    </location>
</feature>
<evidence type="ECO:0000256" key="1">
    <source>
        <dbReference type="SAM" id="MobiDB-lite"/>
    </source>
</evidence>
<feature type="region of interest" description="Disordered" evidence="1">
    <location>
        <begin position="264"/>
        <end position="289"/>
    </location>
</feature>
<dbReference type="Proteomes" id="UP000240883">
    <property type="component" value="Unassembled WGS sequence"/>
</dbReference>
<feature type="compositionally biased region" description="Low complexity" evidence="1">
    <location>
        <begin position="368"/>
        <end position="378"/>
    </location>
</feature>
<dbReference type="OrthoDB" id="3942467at2759"/>
<feature type="region of interest" description="Disordered" evidence="1">
    <location>
        <begin position="147"/>
        <end position="211"/>
    </location>
</feature>
<accession>A0A2T2P5E9</accession>
<feature type="compositionally biased region" description="Low complexity" evidence="1">
    <location>
        <begin position="264"/>
        <end position="283"/>
    </location>
</feature>
<feature type="compositionally biased region" description="Acidic residues" evidence="1">
    <location>
        <begin position="200"/>
        <end position="211"/>
    </location>
</feature>
<feature type="region of interest" description="Disordered" evidence="1">
    <location>
        <begin position="325"/>
        <end position="394"/>
    </location>
</feature>
<dbReference type="AlphaFoldDB" id="A0A2T2P5E9"/>
<gene>
    <name evidence="2" type="ORF">BS50DRAFT_582440</name>
</gene>
<keyword evidence="3" id="KW-1185">Reference proteome</keyword>
<protein>
    <submittedName>
        <fullName evidence="2">Uncharacterized protein</fullName>
    </submittedName>
</protein>
<organism evidence="2 3">
    <name type="scientific">Corynespora cassiicola Philippines</name>
    <dbReference type="NCBI Taxonomy" id="1448308"/>
    <lineage>
        <taxon>Eukaryota</taxon>
        <taxon>Fungi</taxon>
        <taxon>Dikarya</taxon>
        <taxon>Ascomycota</taxon>
        <taxon>Pezizomycotina</taxon>
        <taxon>Dothideomycetes</taxon>
        <taxon>Pleosporomycetidae</taxon>
        <taxon>Pleosporales</taxon>
        <taxon>Corynesporascaceae</taxon>
        <taxon>Corynespora</taxon>
    </lineage>
</organism>
<proteinExistence type="predicted"/>
<dbReference type="EMBL" id="KZ678129">
    <property type="protein sequence ID" value="PSN72813.1"/>
    <property type="molecule type" value="Genomic_DNA"/>
</dbReference>